<dbReference type="PANTHER" id="PTHR38684:SF1">
    <property type="entry name" value="PROTEIN AMPE"/>
    <property type="match status" value="1"/>
</dbReference>
<dbReference type="Pfam" id="PF03186">
    <property type="entry name" value="CobD_Cbib"/>
    <property type="match status" value="1"/>
</dbReference>
<dbReference type="InterPro" id="IPR052966">
    <property type="entry name" value="Beta-lactamase_Reg"/>
</dbReference>
<keyword evidence="1" id="KW-0169">Cobalamin biosynthesis</keyword>
<evidence type="ECO:0000313" key="2">
    <source>
        <dbReference type="EMBL" id="OXL16412.1"/>
    </source>
</evidence>
<dbReference type="Proteomes" id="UP000215188">
    <property type="component" value="Unassembled WGS sequence"/>
</dbReference>
<sequence length="314" mass="34957">MTFFSILFALIAEQYKPVEKNHWIHRITHGWLDFIVKNIDTGAERSGRLACLAALIPPVVLVLAIHIVLLATQPMLAFIWNVLIVYLFLGFRQFSHPFTAIHEALLERDLDTARKLLAEWQGAGINTETMSESEVIRLTLEQAIIGAHRHVFGPIFWFMLPFGPAGVVLYRLSETAAQRWPSQASSSLASAARSLFQVIDWIPVRLTAIGFAIVGNFEDAIYGWRFHLRKWSNELEAIILAAGAGALGVRLGAPLPEPDSDEALRMAESGEPPIYDLGIEASLRSLRSAVGLVWRAVILWLTLIALMTISVWLG</sequence>
<keyword evidence="1" id="KW-0472">Membrane</keyword>
<dbReference type="AlphaFoldDB" id="A0A229FX38"/>
<dbReference type="EMBL" id="NJGG01000001">
    <property type="protein sequence ID" value="OXL16412.1"/>
    <property type="molecule type" value="Genomic_DNA"/>
</dbReference>
<name>A0A229FX38_9BURK</name>
<dbReference type="GO" id="GO:0005886">
    <property type="term" value="C:plasma membrane"/>
    <property type="evidence" value="ECO:0007669"/>
    <property type="project" value="UniProtKB-SubCell"/>
</dbReference>
<comment type="caution">
    <text evidence="1">Lacks conserved residue(s) required for the propagation of feature annotation.</text>
</comment>
<keyword evidence="3" id="KW-1185">Reference proteome</keyword>
<dbReference type="HAMAP" id="MF_00024">
    <property type="entry name" value="CobD_CbiB"/>
    <property type="match status" value="1"/>
</dbReference>
<reference evidence="2 3" key="1">
    <citation type="submission" date="2017-06" db="EMBL/GenBank/DDBJ databases">
        <title>Reclassification of a Polynucleobacter cosmopolitanus strain isolated from tropical Lake Victoria as Polynucleobacter victoriensis comb. nov.</title>
        <authorList>
            <person name="Hahn M.W."/>
        </authorList>
    </citation>
    <scope>NUCLEOTIDE SEQUENCE [LARGE SCALE GENOMIC DNA]</scope>
    <source>
        <strain evidence="2 3">MWH-MoIso2</strain>
    </source>
</reference>
<comment type="caution">
    <text evidence="2">The sequence shown here is derived from an EMBL/GenBank/DDBJ whole genome shotgun (WGS) entry which is preliminary data.</text>
</comment>
<proteinExistence type="inferred from homology"/>
<dbReference type="GO" id="GO:0009236">
    <property type="term" value="P:cobalamin biosynthetic process"/>
    <property type="evidence" value="ECO:0007669"/>
    <property type="project" value="UniProtKB-UniRule"/>
</dbReference>
<gene>
    <name evidence="1" type="primary">cobD</name>
    <name evidence="2" type="ORF">AOC33_04960</name>
</gene>
<dbReference type="UniPathway" id="UPA00148"/>
<comment type="similarity">
    <text evidence="1">Belongs to the CobD/CbiB family.</text>
</comment>
<accession>A0A229FX38</accession>
<dbReference type="PANTHER" id="PTHR38684">
    <property type="entry name" value="PROTEIN AMPE"/>
    <property type="match status" value="1"/>
</dbReference>
<comment type="pathway">
    <text evidence="1">Cofactor biosynthesis; adenosylcobalamin biosynthesis.</text>
</comment>
<dbReference type="GO" id="GO:0048472">
    <property type="term" value="F:threonine-phosphate decarboxylase activity"/>
    <property type="evidence" value="ECO:0007669"/>
    <property type="project" value="InterPro"/>
</dbReference>
<organism evidence="2 3">
    <name type="scientific">Polynucleobacter cosmopolitanus</name>
    <dbReference type="NCBI Taxonomy" id="351345"/>
    <lineage>
        <taxon>Bacteria</taxon>
        <taxon>Pseudomonadati</taxon>
        <taxon>Pseudomonadota</taxon>
        <taxon>Betaproteobacteria</taxon>
        <taxon>Burkholderiales</taxon>
        <taxon>Burkholderiaceae</taxon>
        <taxon>Polynucleobacter</taxon>
    </lineage>
</organism>
<dbReference type="OrthoDB" id="8533534at2"/>
<comment type="subcellular location">
    <subcellularLocation>
        <location evidence="1">Cell membrane</location>
        <topology evidence="1">Multi-pass membrane protein</topology>
    </subcellularLocation>
</comment>
<keyword evidence="1" id="KW-0812">Transmembrane</keyword>
<feature type="transmembrane region" description="Helical" evidence="1">
    <location>
        <begin position="292"/>
        <end position="313"/>
    </location>
</feature>
<dbReference type="InterPro" id="IPR004485">
    <property type="entry name" value="Cobalamin_biosynth_CobD/CbiB"/>
</dbReference>
<evidence type="ECO:0000256" key="1">
    <source>
        <dbReference type="HAMAP-Rule" id="MF_00024"/>
    </source>
</evidence>
<dbReference type="NCBIfam" id="NF005792">
    <property type="entry name" value="PRK07630.1"/>
    <property type="match status" value="1"/>
</dbReference>
<dbReference type="RefSeq" id="WP_089515438.1">
    <property type="nucleotide sequence ID" value="NZ_NJGG01000001.1"/>
</dbReference>
<evidence type="ECO:0000313" key="3">
    <source>
        <dbReference type="Proteomes" id="UP000215188"/>
    </source>
</evidence>
<keyword evidence="1" id="KW-1003">Cell membrane</keyword>
<feature type="transmembrane region" description="Helical" evidence="1">
    <location>
        <begin position="75"/>
        <end position="91"/>
    </location>
</feature>
<dbReference type="GO" id="GO:0046677">
    <property type="term" value="P:response to antibiotic"/>
    <property type="evidence" value="ECO:0007669"/>
    <property type="project" value="TreeGrafter"/>
</dbReference>
<feature type="transmembrane region" description="Helical" evidence="1">
    <location>
        <begin position="49"/>
        <end position="69"/>
    </location>
</feature>
<keyword evidence="1" id="KW-1133">Transmembrane helix</keyword>
<dbReference type="GO" id="GO:0015420">
    <property type="term" value="F:ABC-type vitamin B12 transporter activity"/>
    <property type="evidence" value="ECO:0007669"/>
    <property type="project" value="UniProtKB-UniRule"/>
</dbReference>
<comment type="function">
    <text evidence="1">Converts cobyric acid to cobinamide by the addition of aminopropanol on the F carboxylic group.</text>
</comment>
<protein>
    <recommendedName>
        <fullName evidence="1">Cobalamin biosynthesis protein CobD</fullName>
    </recommendedName>
</protein>